<dbReference type="AlphaFoldDB" id="A0A922CV68"/>
<feature type="region of interest" description="Disordered" evidence="11">
    <location>
        <begin position="276"/>
        <end position="312"/>
    </location>
</feature>
<dbReference type="GO" id="GO:0016020">
    <property type="term" value="C:membrane"/>
    <property type="evidence" value="ECO:0007669"/>
    <property type="project" value="UniProtKB-SubCell"/>
</dbReference>
<dbReference type="InterPro" id="IPR046471">
    <property type="entry name" value="IntS14_C"/>
</dbReference>
<dbReference type="InterPro" id="IPR013618">
    <property type="entry name" value="TMTC_DUF1736"/>
</dbReference>
<feature type="transmembrane region" description="Helical" evidence="12">
    <location>
        <begin position="878"/>
        <end position="897"/>
    </location>
</feature>
<dbReference type="PANTHER" id="PTHR44227:SF3">
    <property type="entry name" value="PROTEIN O-MANNOSYL-TRANSFERASE TMTC4"/>
    <property type="match status" value="1"/>
</dbReference>
<dbReference type="Pfam" id="PF08409">
    <property type="entry name" value="TMTC_DUF1736"/>
    <property type="match status" value="1"/>
</dbReference>
<evidence type="ECO:0000256" key="7">
    <source>
        <dbReference type="ARBA" id="ARBA00022824"/>
    </source>
</evidence>
<keyword evidence="3" id="KW-0808">Transferase</keyword>
<evidence type="ECO:0000256" key="3">
    <source>
        <dbReference type="ARBA" id="ARBA00022679"/>
    </source>
</evidence>
<feature type="repeat" description="TPR" evidence="10">
    <location>
        <begin position="1051"/>
        <end position="1084"/>
    </location>
</feature>
<dbReference type="Pfam" id="PF20504">
    <property type="entry name" value="IntS14_C"/>
    <property type="match status" value="1"/>
</dbReference>
<organism evidence="17 18">
    <name type="scientific">Manduca sexta</name>
    <name type="common">Tobacco hawkmoth</name>
    <name type="synonym">Tobacco hornworm</name>
    <dbReference type="NCBI Taxonomy" id="7130"/>
    <lineage>
        <taxon>Eukaryota</taxon>
        <taxon>Metazoa</taxon>
        <taxon>Ecdysozoa</taxon>
        <taxon>Arthropoda</taxon>
        <taxon>Hexapoda</taxon>
        <taxon>Insecta</taxon>
        <taxon>Pterygota</taxon>
        <taxon>Neoptera</taxon>
        <taxon>Endopterygota</taxon>
        <taxon>Lepidoptera</taxon>
        <taxon>Glossata</taxon>
        <taxon>Ditrysia</taxon>
        <taxon>Bombycoidea</taxon>
        <taxon>Sphingidae</taxon>
        <taxon>Sphinginae</taxon>
        <taxon>Sphingini</taxon>
        <taxon>Manduca</taxon>
    </lineage>
</organism>
<evidence type="ECO:0000256" key="2">
    <source>
        <dbReference type="ARBA" id="ARBA00004370"/>
    </source>
</evidence>
<dbReference type="GO" id="GO:0035269">
    <property type="term" value="P:protein O-linked glycosylation via mannose"/>
    <property type="evidence" value="ECO:0007669"/>
    <property type="project" value="TreeGrafter"/>
</dbReference>
<name>A0A922CV68_MANSE</name>
<feature type="transmembrane region" description="Helical" evidence="12">
    <location>
        <begin position="708"/>
        <end position="727"/>
    </location>
</feature>
<reference evidence="17" key="2">
    <citation type="submission" date="2020-12" db="EMBL/GenBank/DDBJ databases">
        <authorList>
            <person name="Kanost M."/>
        </authorList>
    </citation>
    <scope>NUCLEOTIDE SEQUENCE</scope>
</reference>
<feature type="transmembrane region" description="Helical" evidence="12">
    <location>
        <begin position="823"/>
        <end position="839"/>
    </location>
</feature>
<dbReference type="InterPro" id="IPR019734">
    <property type="entry name" value="TPR_rpt"/>
</dbReference>
<evidence type="ECO:0000256" key="8">
    <source>
        <dbReference type="ARBA" id="ARBA00022989"/>
    </source>
</evidence>
<evidence type="ECO:0000256" key="9">
    <source>
        <dbReference type="ARBA" id="ARBA00023136"/>
    </source>
</evidence>
<comment type="subcellular location">
    <subcellularLocation>
        <location evidence="1">Endoplasmic reticulum</location>
    </subcellularLocation>
    <subcellularLocation>
        <location evidence="2">Membrane</location>
    </subcellularLocation>
</comment>
<dbReference type="InterPro" id="IPR045814">
    <property type="entry name" value="IntS14_b-barrel"/>
</dbReference>
<comment type="caution">
    <text evidence="17">The sequence shown here is derived from an EMBL/GenBank/DDBJ whole genome shotgun (WGS) entry which is preliminary data.</text>
</comment>
<gene>
    <name evidence="17" type="ORF">O3G_MSEX012183</name>
</gene>
<feature type="repeat" description="TPR" evidence="10">
    <location>
        <begin position="1155"/>
        <end position="1188"/>
    </location>
</feature>
<dbReference type="GO" id="GO:0030968">
    <property type="term" value="P:endoplasmic reticulum unfolded protein response"/>
    <property type="evidence" value="ECO:0007669"/>
    <property type="project" value="TreeGrafter"/>
</dbReference>
<dbReference type="PANTHER" id="PTHR44227">
    <property type="match status" value="1"/>
</dbReference>
<feature type="repeat" description="TPR" evidence="10">
    <location>
        <begin position="1119"/>
        <end position="1152"/>
    </location>
</feature>
<evidence type="ECO:0000259" key="13">
    <source>
        <dbReference type="Pfam" id="PF08409"/>
    </source>
</evidence>
<dbReference type="Pfam" id="PF13181">
    <property type="entry name" value="TPR_8"/>
    <property type="match status" value="2"/>
</dbReference>
<keyword evidence="6 10" id="KW-0802">TPR repeat</keyword>
<dbReference type="Pfam" id="PF13432">
    <property type="entry name" value="TPR_16"/>
    <property type="match status" value="1"/>
</dbReference>
<dbReference type="Pfam" id="PF19435">
    <property type="entry name" value="IntS14_b-barrel"/>
    <property type="match status" value="1"/>
</dbReference>
<evidence type="ECO:0000256" key="10">
    <source>
        <dbReference type="PROSITE-ProRule" id="PRU00339"/>
    </source>
</evidence>
<dbReference type="PROSITE" id="PS50005">
    <property type="entry name" value="TPR"/>
    <property type="match status" value="3"/>
</dbReference>
<evidence type="ECO:0000259" key="16">
    <source>
        <dbReference type="Pfam" id="PF20504"/>
    </source>
</evidence>
<protein>
    <submittedName>
        <fullName evidence="17">Uncharacterized protein</fullName>
    </submittedName>
</protein>
<evidence type="ECO:0000256" key="12">
    <source>
        <dbReference type="SAM" id="Phobius"/>
    </source>
</evidence>
<evidence type="ECO:0000256" key="5">
    <source>
        <dbReference type="ARBA" id="ARBA00022737"/>
    </source>
</evidence>
<feature type="domain" description="Integrator complex subunit 14 C-terminal" evidence="16">
    <location>
        <begin position="409"/>
        <end position="511"/>
    </location>
</feature>
<dbReference type="EMBL" id="JH668693">
    <property type="protein sequence ID" value="KAG6460730.1"/>
    <property type="molecule type" value="Genomic_DNA"/>
</dbReference>
<dbReference type="GO" id="GO:0005783">
    <property type="term" value="C:endoplasmic reticulum"/>
    <property type="evidence" value="ECO:0007669"/>
    <property type="project" value="UniProtKB-SubCell"/>
</dbReference>
<keyword evidence="7" id="KW-0256">Endoplasmic reticulum</keyword>
<accession>A0A922CV68</accession>
<evidence type="ECO:0000313" key="18">
    <source>
        <dbReference type="Proteomes" id="UP000791440"/>
    </source>
</evidence>
<dbReference type="Pfam" id="PF13519">
    <property type="entry name" value="VWA_2"/>
    <property type="match status" value="1"/>
</dbReference>
<dbReference type="GO" id="GO:0000030">
    <property type="term" value="F:mannosyltransferase activity"/>
    <property type="evidence" value="ECO:0007669"/>
    <property type="project" value="TreeGrafter"/>
</dbReference>
<reference evidence="17" key="1">
    <citation type="journal article" date="2016" name="Insect Biochem. Mol. Biol.">
        <title>Multifaceted biological insights from a draft genome sequence of the tobacco hornworm moth, Manduca sexta.</title>
        <authorList>
            <person name="Kanost M.R."/>
            <person name="Arrese E.L."/>
            <person name="Cao X."/>
            <person name="Chen Y.R."/>
            <person name="Chellapilla S."/>
            <person name="Goldsmith M.R."/>
            <person name="Grosse-Wilde E."/>
            <person name="Heckel D.G."/>
            <person name="Herndon N."/>
            <person name="Jiang H."/>
            <person name="Papanicolaou A."/>
            <person name="Qu J."/>
            <person name="Soulages J.L."/>
            <person name="Vogel H."/>
            <person name="Walters J."/>
            <person name="Waterhouse R.M."/>
            <person name="Ahn S.J."/>
            <person name="Almeida F.C."/>
            <person name="An C."/>
            <person name="Aqrawi P."/>
            <person name="Bretschneider A."/>
            <person name="Bryant W.B."/>
            <person name="Bucks S."/>
            <person name="Chao H."/>
            <person name="Chevignon G."/>
            <person name="Christen J.M."/>
            <person name="Clarke D.F."/>
            <person name="Dittmer N.T."/>
            <person name="Ferguson L.C.F."/>
            <person name="Garavelou S."/>
            <person name="Gordon K.H.J."/>
            <person name="Gunaratna R.T."/>
            <person name="Han Y."/>
            <person name="Hauser F."/>
            <person name="He Y."/>
            <person name="Heidel-Fischer H."/>
            <person name="Hirsh A."/>
            <person name="Hu Y."/>
            <person name="Jiang H."/>
            <person name="Kalra D."/>
            <person name="Klinner C."/>
            <person name="Konig C."/>
            <person name="Kovar C."/>
            <person name="Kroll A.R."/>
            <person name="Kuwar S.S."/>
            <person name="Lee S.L."/>
            <person name="Lehman R."/>
            <person name="Li K."/>
            <person name="Li Z."/>
            <person name="Liang H."/>
            <person name="Lovelace S."/>
            <person name="Lu Z."/>
            <person name="Mansfield J.H."/>
            <person name="McCulloch K.J."/>
            <person name="Mathew T."/>
            <person name="Morton B."/>
            <person name="Muzny D.M."/>
            <person name="Neunemann D."/>
            <person name="Ongeri F."/>
            <person name="Pauchet Y."/>
            <person name="Pu L.L."/>
            <person name="Pyrousis I."/>
            <person name="Rao X.J."/>
            <person name="Redding A."/>
            <person name="Roesel C."/>
            <person name="Sanchez-Gracia A."/>
            <person name="Schaack S."/>
            <person name="Shukla A."/>
            <person name="Tetreau G."/>
            <person name="Wang Y."/>
            <person name="Xiong G.H."/>
            <person name="Traut W."/>
            <person name="Walsh T.K."/>
            <person name="Worley K.C."/>
            <person name="Wu D."/>
            <person name="Wu W."/>
            <person name="Wu Y.Q."/>
            <person name="Zhang X."/>
            <person name="Zou Z."/>
            <person name="Zucker H."/>
            <person name="Briscoe A.D."/>
            <person name="Burmester T."/>
            <person name="Clem R.J."/>
            <person name="Feyereisen R."/>
            <person name="Grimmelikhuijzen C.J.P."/>
            <person name="Hamodrakas S.J."/>
            <person name="Hansson B.S."/>
            <person name="Huguet E."/>
            <person name="Jermiin L.S."/>
            <person name="Lan Q."/>
            <person name="Lehman H.K."/>
            <person name="Lorenzen M."/>
            <person name="Merzendorfer H."/>
            <person name="Michalopoulos I."/>
            <person name="Morton D.B."/>
            <person name="Muthukrishnan S."/>
            <person name="Oakeshott J.G."/>
            <person name="Palmer W."/>
            <person name="Park Y."/>
            <person name="Passarelli A.L."/>
            <person name="Rozas J."/>
            <person name="Schwartz L.M."/>
            <person name="Smith W."/>
            <person name="Southgate A."/>
            <person name="Vilcinskas A."/>
            <person name="Vogt R."/>
            <person name="Wang P."/>
            <person name="Werren J."/>
            <person name="Yu X.Q."/>
            <person name="Zhou J.J."/>
            <person name="Brown S.J."/>
            <person name="Scherer S.E."/>
            <person name="Richards S."/>
            <person name="Blissard G.W."/>
        </authorList>
    </citation>
    <scope>NUCLEOTIDE SEQUENCE</scope>
</reference>
<evidence type="ECO:0000259" key="15">
    <source>
        <dbReference type="Pfam" id="PF19435"/>
    </source>
</evidence>
<sequence>MPSVILIDVSLSMSRPVPTTDTTESHTRFTIATAAINSFLDYLSVHAKFEYVALVSFSSVYEVAVPFTRDFDTIRSKLLNLEEGDKTCIDTAFLGVNQLVLSEWGCQTPVQIIVVTDGSSGVGSIGRNRIIQALPLPPSYPAKIHILPIVSPHDSCLQHAMPLYQKIVDSANNISNHSNGALSRGSIYCPDQLSVPGVIATVNRLCEQHYQEFWCALKCGQLEARVQLFPAPQTVTHEELTTSYTLSNQIHVIGFIQQQDLGTPIATSKHLVIPQAQTGGNISGKENYGSKTPTKEGSSTDSANSEEDMSDPSKIPNFCVLLHGALKVEGMAAIVQLGTEWWGTLTAWCEASRARRSCLLLSVLRPGTSAAPWLGPLDQLGPADDGATPAEAFPVRSWRSYSGGGSSCAWARPHALLADVQKVLRHARKLPDKTQHLYKELNRLRRAAISLGFSELLTCVGSALERECAALPATAPPECALQLAHAAAALRDPRTALDIKHTLQPLAANFTPIEKGRETFDLLISSLPYLVSLDGDFVFDDSEAIVKNKDVISESWFDPFYNDFWGMNIKSNLSHKSYRPLTILTFRLNYFLNGRQLSVIHFKITNMLLHISCCLLVWASFRHICSKIKSSNVDIAYTSALIFAVHPVHVEAVSGIVGRADVLAANTFFLTFLLYNKAMSNSSWICYIYLMCSVIMSGISMLCKENGITVLGFCLIFDILNTNIYNTNKRKASTIIRIVITLLSIMLLLYGRWTVMGGTKPVFKAIDNPAAFAENFFTRIRTYNYIYFLNGVLFLWPQWLCYDWSMGCIPLVENVLDNRNSCILMLYIYVLLIICNIIFRNSGPKKRLIMLAVCLIIVPFSPASNIFYSVGFVIAERILYIPSAGYCLLVGIGFNTLLNYRSQLICKVAKFMFLLLLLIYETRSWQRSLDWQNEYSLFISGLSVCPLNAKVHYNVAKVADASHHTEWALAEYKEAIRLFPEYYQAMNNLANLLKNEKKYQEAEFYLTAAIKHKPDFPAAWMNLGIVLANTKRYNESEIAYKTALTYRKKYPDCLYNLGNLYLEMNNTFLAMEKWFDAINLNSKHDLAWTNLMALLDNTGQINKALKIIPKALAELPESPSVNFAIANIYGKINEYEEAEKYFKKSIKLFNSKVQAIHYANLGVLYHRWKKYSLAEEMYLNALKIDPFFKSAQRNLHSLRKFKNK</sequence>
<keyword evidence="4 12" id="KW-0812">Transmembrane</keyword>
<feature type="domain" description="VWFA" evidence="14">
    <location>
        <begin position="4"/>
        <end position="118"/>
    </location>
</feature>
<evidence type="ECO:0000313" key="17">
    <source>
        <dbReference type="EMBL" id="KAG6460730.1"/>
    </source>
</evidence>
<evidence type="ECO:0000256" key="11">
    <source>
        <dbReference type="SAM" id="MobiDB-lite"/>
    </source>
</evidence>
<feature type="compositionally biased region" description="Polar residues" evidence="11">
    <location>
        <begin position="289"/>
        <end position="303"/>
    </location>
</feature>
<feature type="transmembrane region" description="Helical" evidence="12">
    <location>
        <begin position="848"/>
        <end position="872"/>
    </location>
</feature>
<evidence type="ECO:0000259" key="14">
    <source>
        <dbReference type="Pfam" id="PF13519"/>
    </source>
</evidence>
<dbReference type="InterPro" id="IPR002035">
    <property type="entry name" value="VWF_A"/>
</dbReference>
<dbReference type="Proteomes" id="UP000791440">
    <property type="component" value="Unassembled WGS sequence"/>
</dbReference>
<dbReference type="SMART" id="SM00028">
    <property type="entry name" value="TPR"/>
    <property type="match status" value="7"/>
</dbReference>
<keyword evidence="9 12" id="KW-0472">Membrane</keyword>
<evidence type="ECO:0000256" key="4">
    <source>
        <dbReference type="ARBA" id="ARBA00022692"/>
    </source>
</evidence>
<evidence type="ECO:0000256" key="1">
    <source>
        <dbReference type="ARBA" id="ARBA00004240"/>
    </source>
</evidence>
<feature type="transmembrane region" description="Helical" evidence="12">
    <location>
        <begin position="684"/>
        <end position="702"/>
    </location>
</feature>
<keyword evidence="18" id="KW-1185">Reference proteome</keyword>
<proteinExistence type="predicted"/>
<evidence type="ECO:0000256" key="6">
    <source>
        <dbReference type="ARBA" id="ARBA00022803"/>
    </source>
</evidence>
<feature type="domain" description="Integrator complex subunit 14 beta-barrel" evidence="15">
    <location>
        <begin position="210"/>
        <end position="367"/>
    </location>
</feature>
<dbReference type="InterPro" id="IPR052346">
    <property type="entry name" value="O-mannosyl-transferase_TMTC"/>
</dbReference>
<dbReference type="CDD" id="cd00198">
    <property type="entry name" value="vWFA"/>
    <property type="match status" value="1"/>
</dbReference>
<keyword evidence="5" id="KW-0677">Repeat</keyword>
<feature type="domain" description="DUF1736" evidence="13">
    <location>
        <begin position="758"/>
        <end position="830"/>
    </location>
</feature>
<keyword evidence="8 12" id="KW-1133">Transmembrane helix</keyword>
<feature type="transmembrane region" description="Helical" evidence="12">
    <location>
        <begin position="734"/>
        <end position="753"/>
    </location>
</feature>